<feature type="region of interest" description="Disordered" evidence="1">
    <location>
        <begin position="1"/>
        <end position="46"/>
    </location>
</feature>
<feature type="transmembrane region" description="Helical" evidence="2">
    <location>
        <begin position="293"/>
        <end position="317"/>
    </location>
</feature>
<sequence>MSHAHGPSPVSSIFPDRERSPSPLDATNHRPLDNSSIRTHNDTDSEFEARIDGHDDTMEAKRFNLLKRQVLWWIQQDSFHDLPDHRRVEALKKELLSIRDTAHQLGSSARMYFASSHLHDRVDETFRLFHANTSRLFSHLAVPLPDTYRQPKGELKGDHDASRILSQLDLLATDVRFFLGCLNEFPPYNDDVINSSILALENDLKYWASWIKYYEGGMHLLQYLHDRSVQFGEHLEQITSALQRFMHLGIPTIRFTQHHSANNLQNLATTATFLSAVTATTLQFSYPQNRSHLAIAVNGFWFSSLVLSIGAAVNSVLGLTWKQAMYRSPRSQAPRWVLLWVDHSPTVFLVLSVLAFSAGLVLFTFSTSQHIVVRIITAALSAFSIVGLASLSIWFTLERWIFVRYKGEKSLWEIWVEVKGWSSGLERLPEAIRMAAGRANSIFWRMAGNVWSISSRVETEIRITRHDSADDGSAIGAARSTEAQERLPYTTQDIASGNSQIRDIPMFDVVPPVGPCREQQDHDSVSSNEAKLRHITNVLLAIVKLRRKLKAQISPPSLPRSRHLDGCAKRDWTVIDRLQPTQRLAPREINSSTGNAWKQLYFSPDGQMLLAWAESGQAVIYRTAAQFTPYCALKNSEMLPESARW</sequence>
<gene>
    <name evidence="3" type="ORF">OE88DRAFT_1732658</name>
</gene>
<keyword evidence="2" id="KW-0472">Membrane</keyword>
<proteinExistence type="predicted"/>
<keyword evidence="2" id="KW-0812">Transmembrane</keyword>
<evidence type="ECO:0000313" key="4">
    <source>
        <dbReference type="Proteomes" id="UP000305948"/>
    </source>
</evidence>
<feature type="transmembrane region" description="Helical" evidence="2">
    <location>
        <begin position="371"/>
        <end position="397"/>
    </location>
</feature>
<name>A0A5C3N991_9AGAM</name>
<organism evidence="3 4">
    <name type="scientific">Heliocybe sulcata</name>
    <dbReference type="NCBI Taxonomy" id="5364"/>
    <lineage>
        <taxon>Eukaryota</taxon>
        <taxon>Fungi</taxon>
        <taxon>Dikarya</taxon>
        <taxon>Basidiomycota</taxon>
        <taxon>Agaricomycotina</taxon>
        <taxon>Agaricomycetes</taxon>
        <taxon>Gloeophyllales</taxon>
        <taxon>Gloeophyllaceae</taxon>
        <taxon>Heliocybe</taxon>
    </lineage>
</organism>
<dbReference type="Proteomes" id="UP000305948">
    <property type="component" value="Unassembled WGS sequence"/>
</dbReference>
<evidence type="ECO:0000256" key="1">
    <source>
        <dbReference type="SAM" id="MobiDB-lite"/>
    </source>
</evidence>
<dbReference type="EMBL" id="ML213506">
    <property type="protein sequence ID" value="TFK53913.1"/>
    <property type="molecule type" value="Genomic_DNA"/>
</dbReference>
<keyword evidence="4" id="KW-1185">Reference proteome</keyword>
<dbReference type="OrthoDB" id="972532at2759"/>
<evidence type="ECO:0000256" key="2">
    <source>
        <dbReference type="SAM" id="Phobius"/>
    </source>
</evidence>
<protein>
    <submittedName>
        <fullName evidence="3">Uncharacterized protein</fullName>
    </submittedName>
</protein>
<dbReference type="STRING" id="5364.A0A5C3N991"/>
<feature type="transmembrane region" description="Helical" evidence="2">
    <location>
        <begin position="337"/>
        <end position="365"/>
    </location>
</feature>
<reference evidence="3 4" key="1">
    <citation type="journal article" date="2019" name="Nat. Ecol. Evol.">
        <title>Megaphylogeny resolves global patterns of mushroom evolution.</title>
        <authorList>
            <person name="Varga T."/>
            <person name="Krizsan K."/>
            <person name="Foldi C."/>
            <person name="Dima B."/>
            <person name="Sanchez-Garcia M."/>
            <person name="Sanchez-Ramirez S."/>
            <person name="Szollosi G.J."/>
            <person name="Szarkandi J.G."/>
            <person name="Papp V."/>
            <person name="Albert L."/>
            <person name="Andreopoulos W."/>
            <person name="Angelini C."/>
            <person name="Antonin V."/>
            <person name="Barry K.W."/>
            <person name="Bougher N.L."/>
            <person name="Buchanan P."/>
            <person name="Buyck B."/>
            <person name="Bense V."/>
            <person name="Catcheside P."/>
            <person name="Chovatia M."/>
            <person name="Cooper J."/>
            <person name="Damon W."/>
            <person name="Desjardin D."/>
            <person name="Finy P."/>
            <person name="Geml J."/>
            <person name="Haridas S."/>
            <person name="Hughes K."/>
            <person name="Justo A."/>
            <person name="Karasinski D."/>
            <person name="Kautmanova I."/>
            <person name="Kiss B."/>
            <person name="Kocsube S."/>
            <person name="Kotiranta H."/>
            <person name="LaButti K.M."/>
            <person name="Lechner B.E."/>
            <person name="Liimatainen K."/>
            <person name="Lipzen A."/>
            <person name="Lukacs Z."/>
            <person name="Mihaltcheva S."/>
            <person name="Morgado L.N."/>
            <person name="Niskanen T."/>
            <person name="Noordeloos M.E."/>
            <person name="Ohm R.A."/>
            <person name="Ortiz-Santana B."/>
            <person name="Ovrebo C."/>
            <person name="Racz N."/>
            <person name="Riley R."/>
            <person name="Savchenko A."/>
            <person name="Shiryaev A."/>
            <person name="Soop K."/>
            <person name="Spirin V."/>
            <person name="Szebenyi C."/>
            <person name="Tomsovsky M."/>
            <person name="Tulloss R.E."/>
            <person name="Uehling J."/>
            <person name="Grigoriev I.V."/>
            <person name="Vagvolgyi C."/>
            <person name="Papp T."/>
            <person name="Martin F.M."/>
            <person name="Miettinen O."/>
            <person name="Hibbett D.S."/>
            <person name="Nagy L.G."/>
        </authorList>
    </citation>
    <scope>NUCLEOTIDE SEQUENCE [LARGE SCALE GENOMIC DNA]</scope>
    <source>
        <strain evidence="3 4">OMC1185</strain>
    </source>
</reference>
<keyword evidence="2" id="KW-1133">Transmembrane helix</keyword>
<dbReference type="AlphaFoldDB" id="A0A5C3N991"/>
<evidence type="ECO:0000313" key="3">
    <source>
        <dbReference type="EMBL" id="TFK53913.1"/>
    </source>
</evidence>
<accession>A0A5C3N991</accession>